<keyword evidence="3" id="KW-0862">Zinc</keyword>
<feature type="compositionally biased region" description="Basic residues" evidence="7">
    <location>
        <begin position="87"/>
        <end position="97"/>
    </location>
</feature>
<evidence type="ECO:0000313" key="10">
    <source>
        <dbReference type="RefSeq" id="XP_030078505.1"/>
    </source>
</evidence>
<reference evidence="10" key="1">
    <citation type="submission" date="2025-08" db="UniProtKB">
        <authorList>
            <consortium name="RefSeq"/>
        </authorList>
    </citation>
    <scope>IDENTIFICATION</scope>
</reference>
<evidence type="ECO:0000256" key="6">
    <source>
        <dbReference type="SAM" id="Coils"/>
    </source>
</evidence>
<dbReference type="InterPro" id="IPR026521">
    <property type="entry name" value="THAP2"/>
</dbReference>
<feature type="region of interest" description="Disordered" evidence="7">
    <location>
        <begin position="85"/>
        <end position="129"/>
    </location>
</feature>
<organism evidence="9 10">
    <name type="scientific">Microcaecilia unicolor</name>
    <dbReference type="NCBI Taxonomy" id="1415580"/>
    <lineage>
        <taxon>Eukaryota</taxon>
        <taxon>Metazoa</taxon>
        <taxon>Chordata</taxon>
        <taxon>Craniata</taxon>
        <taxon>Vertebrata</taxon>
        <taxon>Euteleostomi</taxon>
        <taxon>Amphibia</taxon>
        <taxon>Gymnophiona</taxon>
        <taxon>Siphonopidae</taxon>
        <taxon>Microcaecilia</taxon>
    </lineage>
</organism>
<dbReference type="AlphaFoldDB" id="A0A6P8A1J9"/>
<evidence type="ECO:0000259" key="8">
    <source>
        <dbReference type="PROSITE" id="PS50950"/>
    </source>
</evidence>
<dbReference type="GeneID" id="115482673"/>
<accession>A0A6P8A1J9</accession>
<dbReference type="GO" id="GO:0008270">
    <property type="term" value="F:zinc ion binding"/>
    <property type="evidence" value="ECO:0007669"/>
    <property type="project" value="UniProtKB-KW"/>
</dbReference>
<keyword evidence="1" id="KW-0479">Metal-binding</keyword>
<keyword evidence="9" id="KW-1185">Reference proteome</keyword>
<dbReference type="KEGG" id="muo:115482673"/>
<gene>
    <name evidence="10" type="primary">LOC115482673</name>
</gene>
<dbReference type="Proteomes" id="UP000515156">
    <property type="component" value="Chromosome 13"/>
</dbReference>
<feature type="domain" description="THAP-type" evidence="8">
    <location>
        <begin position="1"/>
        <end position="79"/>
    </location>
</feature>
<dbReference type="InParanoid" id="A0A6P8A1J9"/>
<evidence type="ECO:0000256" key="7">
    <source>
        <dbReference type="SAM" id="MobiDB-lite"/>
    </source>
</evidence>
<dbReference type="OrthoDB" id="7312725at2759"/>
<dbReference type="GO" id="GO:0003677">
    <property type="term" value="F:DNA binding"/>
    <property type="evidence" value="ECO:0007669"/>
    <property type="project" value="UniProtKB-UniRule"/>
</dbReference>
<dbReference type="PANTHER" id="PTHR47696">
    <property type="entry name" value="THAP DOMAIN-CONTAINING PROTEIN 2"/>
    <property type="match status" value="1"/>
</dbReference>
<keyword evidence="6" id="KW-0175">Coiled coil</keyword>
<dbReference type="SMART" id="SM00692">
    <property type="entry name" value="DM3"/>
    <property type="match status" value="1"/>
</dbReference>
<protein>
    <submittedName>
        <fullName evidence="10">THAP domain-containing protein 2-like</fullName>
    </submittedName>
</protein>
<evidence type="ECO:0000313" key="9">
    <source>
        <dbReference type="Proteomes" id="UP000515156"/>
    </source>
</evidence>
<evidence type="ECO:0000256" key="5">
    <source>
        <dbReference type="PROSITE-ProRule" id="PRU00309"/>
    </source>
</evidence>
<evidence type="ECO:0000256" key="4">
    <source>
        <dbReference type="ARBA" id="ARBA00023125"/>
    </source>
</evidence>
<dbReference type="PROSITE" id="PS50950">
    <property type="entry name" value="ZF_THAP"/>
    <property type="match status" value="1"/>
</dbReference>
<evidence type="ECO:0000256" key="2">
    <source>
        <dbReference type="ARBA" id="ARBA00022771"/>
    </source>
</evidence>
<dbReference type="InterPro" id="IPR006612">
    <property type="entry name" value="THAP_Znf"/>
</dbReference>
<keyword evidence="4 5" id="KW-0238">DNA-binding</keyword>
<evidence type="ECO:0000256" key="3">
    <source>
        <dbReference type="ARBA" id="ARBA00022833"/>
    </source>
</evidence>
<evidence type="ECO:0000256" key="1">
    <source>
        <dbReference type="ARBA" id="ARBA00022723"/>
    </source>
</evidence>
<dbReference type="Pfam" id="PF05485">
    <property type="entry name" value="THAP"/>
    <property type="match status" value="1"/>
</dbReference>
<name>A0A6P8A1J9_9AMPH</name>
<sequence>MPACSARGCKERKYHNGITFHRFPSDPVLRQNWITAIRREYFVPSKSAVLCSKHFREEDIDRTSLLVVRLREGAVPSIFDACPSHLRPAKKTRKPPKSRSSNIPPIPNPDNKIHLPIPKPATTETDLLNNPDTAGKQALKRKLQHAQSQLSLLRKKIKILLQAKRQLQKKAAHLSAVISDLNNSITRHSLIDPNESVIPDHDYTYVPRPVHVFRKNCCCIYR</sequence>
<dbReference type="PANTHER" id="PTHR47696:SF2">
    <property type="entry name" value="PROVISIONAL ORTHOLOG OF THAP DOMAIN CONTAINING 1"/>
    <property type="match status" value="1"/>
</dbReference>
<dbReference type="Gene3D" id="6.20.210.20">
    <property type="entry name" value="THAP domain"/>
    <property type="match status" value="1"/>
</dbReference>
<keyword evidence="2 5" id="KW-0863">Zinc-finger</keyword>
<dbReference type="SMART" id="SM00980">
    <property type="entry name" value="THAP"/>
    <property type="match status" value="1"/>
</dbReference>
<dbReference type="SUPFAM" id="SSF57716">
    <property type="entry name" value="Glucocorticoid receptor-like (DNA-binding domain)"/>
    <property type="match status" value="1"/>
</dbReference>
<feature type="coiled-coil region" evidence="6">
    <location>
        <begin position="136"/>
        <end position="184"/>
    </location>
</feature>
<dbReference type="InterPro" id="IPR038441">
    <property type="entry name" value="THAP_Znf_sf"/>
</dbReference>
<dbReference type="RefSeq" id="XP_030078505.1">
    <property type="nucleotide sequence ID" value="XM_030222645.1"/>
</dbReference>
<proteinExistence type="predicted"/>